<reference evidence="1" key="1">
    <citation type="submission" date="2005-08" db="EMBL/GenBank/DDBJ databases">
        <title>Complete sequence of Dechloromonas aromatica RCB.</title>
        <authorList>
            <person name="Salinero K.K."/>
            <person name="Copeland A."/>
            <person name="Lucas S."/>
            <person name="Lapidus A."/>
            <person name="Barry K."/>
            <person name="Detter J.C."/>
            <person name="Glavina T."/>
            <person name="Hammon N."/>
            <person name="Israni S."/>
            <person name="Pitluck S."/>
            <person name="Di Bartolo G."/>
            <person name="Trong S."/>
            <person name="Schmutz J."/>
            <person name="Larimer F."/>
            <person name="Land M."/>
            <person name="Ivanova N."/>
            <person name="Richardson P."/>
        </authorList>
    </citation>
    <scope>NUCLEOTIDE SEQUENCE</scope>
    <source>
        <strain evidence="1">RCB</strain>
    </source>
</reference>
<dbReference type="AlphaFoldDB" id="Q478Q1"/>
<dbReference type="OrthoDB" id="9181942at2"/>
<dbReference type="STRING" id="159087.Daro_3952"/>
<gene>
    <name evidence="1" type="ordered locus">Daro_3952</name>
</gene>
<dbReference type="EMBL" id="CP000089">
    <property type="protein sequence ID" value="AAZ48680.1"/>
    <property type="molecule type" value="Genomic_DNA"/>
</dbReference>
<sequence length="129" mass="14728">MAASVRHLAAMEFFSGKRFRLVVLALLVGFGIHFLTGKKVSQRDFVGKWQSDRAVTPIHLAANGEWELRKDDGTLLQYGVWRYEGKQIIWSIKQGGRIIDDPNPVLSVTPAEFRLRERDGQTTVFKRLD</sequence>
<organism evidence="1">
    <name type="scientific">Dechloromonas aromatica (strain RCB)</name>
    <dbReference type="NCBI Taxonomy" id="159087"/>
    <lineage>
        <taxon>Bacteria</taxon>
        <taxon>Pseudomonadati</taxon>
        <taxon>Pseudomonadota</taxon>
        <taxon>Betaproteobacteria</taxon>
        <taxon>Rhodocyclales</taxon>
        <taxon>Azonexaceae</taxon>
        <taxon>Dechloromonas</taxon>
    </lineage>
</organism>
<evidence type="ECO:0000313" key="1">
    <source>
        <dbReference type="EMBL" id="AAZ48680.1"/>
    </source>
</evidence>
<dbReference type="HOGENOM" id="CLU_1945201_0_0_4"/>
<dbReference type="KEGG" id="dar:Daro_3952"/>
<accession>Q478Q1</accession>
<proteinExistence type="predicted"/>
<evidence type="ECO:0008006" key="2">
    <source>
        <dbReference type="Google" id="ProtNLM"/>
    </source>
</evidence>
<protein>
    <recommendedName>
        <fullName evidence="2">Lipocalin-like domain-containing protein</fullName>
    </recommendedName>
</protein>
<name>Q478Q1_DECAR</name>